<dbReference type="EMBL" id="JAANAS010000047">
    <property type="protein sequence ID" value="NGZ89916.1"/>
    <property type="molecule type" value="Genomic_DNA"/>
</dbReference>
<comment type="caution">
    <text evidence="3">The sequence shown here is derived from an EMBL/GenBank/DDBJ whole genome shotgun (WGS) entry which is preliminary data.</text>
</comment>
<dbReference type="Gene3D" id="3.60.10.10">
    <property type="entry name" value="Endonuclease/exonuclease/phosphatase"/>
    <property type="match status" value="1"/>
</dbReference>
<keyword evidence="1" id="KW-0732">Signal</keyword>
<dbReference type="PANTHER" id="PTHR42834">
    <property type="entry name" value="ENDONUCLEASE/EXONUCLEASE/PHOSPHATASE FAMILY PROTEIN (AFU_ORTHOLOGUE AFUA_3G09210)"/>
    <property type="match status" value="1"/>
</dbReference>
<dbReference type="GO" id="GO:0004519">
    <property type="term" value="F:endonuclease activity"/>
    <property type="evidence" value="ECO:0007669"/>
    <property type="project" value="UniProtKB-KW"/>
</dbReference>
<dbReference type="Proteomes" id="UP000643701">
    <property type="component" value="Unassembled WGS sequence"/>
</dbReference>
<accession>A0A967E6M8</accession>
<dbReference type="AlphaFoldDB" id="A0A967E6M8"/>
<feature type="domain" description="Endonuclease/exonuclease/phosphatase" evidence="2">
    <location>
        <begin position="33"/>
        <end position="353"/>
    </location>
</feature>
<dbReference type="PANTHER" id="PTHR42834:SF1">
    <property type="entry name" value="ENDONUCLEASE_EXONUCLEASE_PHOSPHATASE FAMILY PROTEIN (AFU_ORTHOLOGUE AFUA_3G09210)"/>
    <property type="match status" value="1"/>
</dbReference>
<sequence length="357" mass="41147">MLKTKLNLLLLLTFSLLVVTGVNAQKRDFKIHTIAFYNLENLFDTINDPTKDDHKNPIGDMSRGEAARVYPKKVKNMAKVIADIGSEKTGFPPALLGVSEIENYQVVQDVANHPRLKNYNYGIVHYESPDLRSIDVALMYRRDVFRPTFSKAHEVVLYRDNDRSKRIYTRDILYVKGLLDGEEMHILVNHWPSRSGGEKKSRPKRVKAAKVARGVMDSIQNQDPEAKIIVMGDLNDGVYNESVKEELKALRHKEDLRNSTDLWNPFENIFHEGIGTIAWRDSWDLFDQIIITQPLAQKEDFSSYRFYQAGVFNPPYLQNPRGRWKGYPFRSFAGGAWTGGYSDHLPVYMYVIKELDE</sequence>
<gene>
    <name evidence="3" type="ORF">G7034_06585</name>
</gene>
<keyword evidence="3" id="KW-0540">Nuclease</keyword>
<keyword evidence="4" id="KW-1185">Reference proteome</keyword>
<organism evidence="3 4">
    <name type="scientific">Psychroflexus maritimus</name>
    <dbReference type="NCBI Taxonomy" id="2714865"/>
    <lineage>
        <taxon>Bacteria</taxon>
        <taxon>Pseudomonadati</taxon>
        <taxon>Bacteroidota</taxon>
        <taxon>Flavobacteriia</taxon>
        <taxon>Flavobacteriales</taxon>
        <taxon>Flavobacteriaceae</taxon>
        <taxon>Psychroflexus</taxon>
    </lineage>
</organism>
<proteinExistence type="predicted"/>
<name>A0A967E6M8_9FLAO</name>
<dbReference type="InterPro" id="IPR005135">
    <property type="entry name" value="Endo/exonuclease/phosphatase"/>
</dbReference>
<keyword evidence="3" id="KW-0378">Hydrolase</keyword>
<dbReference type="RefSeq" id="WP_166400174.1">
    <property type="nucleotide sequence ID" value="NZ_JAANAS010000047.1"/>
</dbReference>
<evidence type="ECO:0000259" key="2">
    <source>
        <dbReference type="Pfam" id="PF19580"/>
    </source>
</evidence>
<dbReference type="InterPro" id="IPR036691">
    <property type="entry name" value="Endo/exonu/phosph_ase_sf"/>
</dbReference>
<reference evidence="3" key="1">
    <citation type="submission" date="2020-03" db="EMBL/GenBank/DDBJ databases">
        <title>Psychroflexus Maritimus sp. nov., isolate from marine sediment.</title>
        <authorList>
            <person name="Zhong Y.-L."/>
        </authorList>
    </citation>
    <scope>NUCLEOTIDE SEQUENCE</scope>
    <source>
        <strain evidence="3">C1</strain>
    </source>
</reference>
<evidence type="ECO:0000256" key="1">
    <source>
        <dbReference type="SAM" id="SignalP"/>
    </source>
</evidence>
<dbReference type="SUPFAM" id="SSF56219">
    <property type="entry name" value="DNase I-like"/>
    <property type="match status" value="1"/>
</dbReference>
<keyword evidence="3" id="KW-0255">Endonuclease</keyword>
<protein>
    <submittedName>
        <fullName evidence="3">Endonuclease/exonuclease/phosphatase family protein</fullName>
    </submittedName>
</protein>
<feature type="signal peptide" evidence="1">
    <location>
        <begin position="1"/>
        <end position="24"/>
    </location>
</feature>
<dbReference type="Pfam" id="PF19580">
    <property type="entry name" value="Exo_endo_phos_3"/>
    <property type="match status" value="1"/>
</dbReference>
<evidence type="ECO:0000313" key="4">
    <source>
        <dbReference type="Proteomes" id="UP000643701"/>
    </source>
</evidence>
<feature type="chain" id="PRO_5037905095" evidence="1">
    <location>
        <begin position="25"/>
        <end position="357"/>
    </location>
</feature>
<evidence type="ECO:0000313" key="3">
    <source>
        <dbReference type="EMBL" id="NGZ89916.1"/>
    </source>
</evidence>